<sequence length="105" mass="11301">MKTSVCLILSVACALAAAAPEGSGQRDRRSVGWEPALGLAYSRYSVAPALHSHAPLVYSSSALLHEPAVVSVKKIVSVPRVVSVRKYVSAPYISHSYARAYSSWW</sequence>
<organism evidence="2 3">
    <name type="scientific">Chrysodeixis includens</name>
    <name type="common">Soybean looper</name>
    <name type="synonym">Pseudoplusia includens</name>
    <dbReference type="NCBI Taxonomy" id="689277"/>
    <lineage>
        <taxon>Eukaryota</taxon>
        <taxon>Metazoa</taxon>
        <taxon>Ecdysozoa</taxon>
        <taxon>Arthropoda</taxon>
        <taxon>Hexapoda</taxon>
        <taxon>Insecta</taxon>
        <taxon>Pterygota</taxon>
        <taxon>Neoptera</taxon>
        <taxon>Endopterygota</taxon>
        <taxon>Lepidoptera</taxon>
        <taxon>Glossata</taxon>
        <taxon>Ditrysia</taxon>
        <taxon>Noctuoidea</taxon>
        <taxon>Noctuidae</taxon>
        <taxon>Plusiinae</taxon>
        <taxon>Chrysodeixis</taxon>
    </lineage>
</organism>
<feature type="signal peptide" evidence="1">
    <location>
        <begin position="1"/>
        <end position="18"/>
    </location>
</feature>
<accession>A0A9N8KVE8</accession>
<protein>
    <submittedName>
        <fullName evidence="2">Uncharacterized protein</fullName>
    </submittedName>
</protein>
<evidence type="ECO:0000256" key="1">
    <source>
        <dbReference type="SAM" id="SignalP"/>
    </source>
</evidence>
<dbReference type="OrthoDB" id="7487130at2759"/>
<dbReference type="Proteomes" id="UP001154114">
    <property type="component" value="Chromosome 7"/>
</dbReference>
<gene>
    <name evidence="2" type="ORF">CINC_LOCUS11827</name>
</gene>
<dbReference type="EMBL" id="LR824010">
    <property type="protein sequence ID" value="CAD0197546.1"/>
    <property type="molecule type" value="Genomic_DNA"/>
</dbReference>
<keyword evidence="3" id="KW-1185">Reference proteome</keyword>
<proteinExistence type="predicted"/>
<dbReference type="AlphaFoldDB" id="A0A9N8KVE8"/>
<evidence type="ECO:0000313" key="2">
    <source>
        <dbReference type="EMBL" id="CAD0197546.1"/>
    </source>
</evidence>
<name>A0A9N8KVE8_CHRIL</name>
<keyword evidence="1" id="KW-0732">Signal</keyword>
<evidence type="ECO:0000313" key="3">
    <source>
        <dbReference type="Proteomes" id="UP001154114"/>
    </source>
</evidence>
<reference evidence="2" key="1">
    <citation type="submission" date="2021-12" db="EMBL/GenBank/DDBJ databases">
        <authorList>
            <person name="King R."/>
        </authorList>
    </citation>
    <scope>NUCLEOTIDE SEQUENCE</scope>
</reference>
<feature type="chain" id="PRO_5040208621" evidence="1">
    <location>
        <begin position="19"/>
        <end position="105"/>
    </location>
</feature>